<sequence>RIDGGSDAANSIAEQNGFENKGEINEFKNTYLFVRQQEGKRRKREVSYDIDILKSDHRVDWVENLTPLKRKTRDEKLTNQSNNEHYKKQWHFRKDQENRLVFENMKVKEAWKLGFTGKGVVVSVVDDALAAGIIALTLEAKDVQHLIVNTSDFKPLNGTEWKRNGAGLMYNSQFGFGLIDAEAMVKAALSWVNVPPKTNCYTPIQKSFQQHIPIGKSVIVDFDSNGCKGSLNEINSLEHVQVFLSISYFWRGDLEISLTSPSGTNSLILSQRPLDTSSK</sequence>
<gene>
    <name evidence="7" type="ORF">B4U79_00396</name>
</gene>
<dbReference type="SUPFAM" id="SSF49785">
    <property type="entry name" value="Galactose-binding domain-like"/>
    <property type="match status" value="1"/>
</dbReference>
<dbReference type="InterPro" id="IPR002884">
    <property type="entry name" value="P_dom"/>
</dbReference>
<dbReference type="GO" id="GO:0016020">
    <property type="term" value="C:membrane"/>
    <property type="evidence" value="ECO:0007669"/>
    <property type="project" value="TreeGrafter"/>
</dbReference>
<dbReference type="InterPro" id="IPR038466">
    <property type="entry name" value="S8_pro-domain_sf"/>
</dbReference>
<reference evidence="7 8" key="1">
    <citation type="journal article" date="2018" name="Gigascience">
        <title>Genomes of trombidid mites reveal novel predicted allergens and laterally-transferred genes associated with secondary metabolism.</title>
        <authorList>
            <person name="Dong X."/>
            <person name="Chaisiri K."/>
            <person name="Xia D."/>
            <person name="Armstrong S.D."/>
            <person name="Fang Y."/>
            <person name="Donnelly M.J."/>
            <person name="Kadowaki T."/>
            <person name="McGarry J.W."/>
            <person name="Darby A.C."/>
            <person name="Makepeace B.L."/>
        </authorList>
    </citation>
    <scope>NUCLEOTIDE SEQUENCE [LARGE SCALE GENOMIC DNA]</scope>
    <source>
        <strain evidence="7">UoL-WK</strain>
    </source>
</reference>
<comment type="similarity">
    <text evidence="1">Belongs to the peptidase S8 family. Furin subfamily.</text>
</comment>
<dbReference type="Pfam" id="PF01483">
    <property type="entry name" value="P_proprotein"/>
    <property type="match status" value="1"/>
</dbReference>
<evidence type="ECO:0000313" key="7">
    <source>
        <dbReference type="EMBL" id="RWS00821.1"/>
    </source>
</evidence>
<dbReference type="Gene3D" id="2.60.120.260">
    <property type="entry name" value="Galactose-binding domain-like"/>
    <property type="match status" value="1"/>
</dbReference>
<dbReference type="STRING" id="1965070.A0A3S3NJV2"/>
<dbReference type="SUPFAM" id="SSF52743">
    <property type="entry name" value="Subtilisin-like"/>
    <property type="match status" value="1"/>
</dbReference>
<evidence type="ECO:0000256" key="5">
    <source>
        <dbReference type="ARBA" id="ARBA00023145"/>
    </source>
</evidence>
<dbReference type="InterPro" id="IPR036852">
    <property type="entry name" value="Peptidase_S8/S53_dom_sf"/>
</dbReference>
<feature type="non-terminal residue" evidence="7">
    <location>
        <position position="279"/>
    </location>
</feature>
<dbReference type="Pfam" id="PF16470">
    <property type="entry name" value="S8_pro-domain"/>
    <property type="match status" value="1"/>
</dbReference>
<dbReference type="EMBL" id="NCKU01010411">
    <property type="protein sequence ID" value="RWS00821.1"/>
    <property type="molecule type" value="Genomic_DNA"/>
</dbReference>
<accession>A0A3S3NJV2</accession>
<keyword evidence="2" id="KW-0645">Protease</keyword>
<dbReference type="OrthoDB" id="300641at2759"/>
<dbReference type="AlphaFoldDB" id="A0A3S3NJV2"/>
<name>A0A3S3NJV2_9ACAR</name>
<evidence type="ECO:0000313" key="8">
    <source>
        <dbReference type="Proteomes" id="UP000285301"/>
    </source>
</evidence>
<evidence type="ECO:0000256" key="4">
    <source>
        <dbReference type="ARBA" id="ARBA00022825"/>
    </source>
</evidence>
<dbReference type="Gene3D" id="3.30.70.850">
    <property type="entry name" value="Peptidase S8, pro-domain"/>
    <property type="match status" value="1"/>
</dbReference>
<organism evidence="7 8">
    <name type="scientific">Dinothrombium tinctorium</name>
    <dbReference type="NCBI Taxonomy" id="1965070"/>
    <lineage>
        <taxon>Eukaryota</taxon>
        <taxon>Metazoa</taxon>
        <taxon>Ecdysozoa</taxon>
        <taxon>Arthropoda</taxon>
        <taxon>Chelicerata</taxon>
        <taxon>Arachnida</taxon>
        <taxon>Acari</taxon>
        <taxon>Acariformes</taxon>
        <taxon>Trombidiformes</taxon>
        <taxon>Prostigmata</taxon>
        <taxon>Anystina</taxon>
        <taxon>Parasitengona</taxon>
        <taxon>Trombidioidea</taxon>
        <taxon>Trombidiidae</taxon>
        <taxon>Dinothrombium</taxon>
    </lineage>
</organism>
<dbReference type="GO" id="GO:0016485">
    <property type="term" value="P:protein processing"/>
    <property type="evidence" value="ECO:0007669"/>
    <property type="project" value="TreeGrafter"/>
</dbReference>
<keyword evidence="5" id="KW-0865">Zymogen</keyword>
<feature type="domain" description="P/Homo B" evidence="6">
    <location>
        <begin position="194"/>
        <end position="279"/>
    </location>
</feature>
<comment type="caution">
    <text evidence="7">The sequence shown here is derived from an EMBL/GenBank/DDBJ whole genome shotgun (WGS) entry which is preliminary data.</text>
</comment>
<dbReference type="PANTHER" id="PTHR42884:SF14">
    <property type="entry name" value="NEUROENDOCRINE CONVERTASE 1"/>
    <property type="match status" value="1"/>
</dbReference>
<keyword evidence="4" id="KW-0720">Serine protease</keyword>
<keyword evidence="8" id="KW-1185">Reference proteome</keyword>
<evidence type="ECO:0000256" key="3">
    <source>
        <dbReference type="ARBA" id="ARBA00022801"/>
    </source>
</evidence>
<keyword evidence="3" id="KW-0378">Hydrolase</keyword>
<dbReference type="InterPro" id="IPR008979">
    <property type="entry name" value="Galactose-bd-like_sf"/>
</dbReference>
<evidence type="ECO:0000259" key="6">
    <source>
        <dbReference type="PROSITE" id="PS51829"/>
    </source>
</evidence>
<dbReference type="SUPFAM" id="SSF54897">
    <property type="entry name" value="Protease propeptides/inhibitors"/>
    <property type="match status" value="1"/>
</dbReference>
<dbReference type="PANTHER" id="PTHR42884">
    <property type="entry name" value="PROPROTEIN CONVERTASE SUBTILISIN/KEXIN-RELATED"/>
    <property type="match status" value="1"/>
</dbReference>
<dbReference type="Proteomes" id="UP000285301">
    <property type="component" value="Unassembled WGS sequence"/>
</dbReference>
<dbReference type="Gene3D" id="3.40.50.200">
    <property type="entry name" value="Peptidase S8/S53 domain"/>
    <property type="match status" value="2"/>
</dbReference>
<dbReference type="GO" id="GO:0004252">
    <property type="term" value="F:serine-type endopeptidase activity"/>
    <property type="evidence" value="ECO:0007669"/>
    <property type="project" value="InterPro"/>
</dbReference>
<evidence type="ECO:0000256" key="1">
    <source>
        <dbReference type="ARBA" id="ARBA00005325"/>
    </source>
</evidence>
<protein>
    <submittedName>
        <fullName evidence="7">Neuroendocrine convertase 1-like protein</fullName>
    </submittedName>
</protein>
<evidence type="ECO:0000256" key="2">
    <source>
        <dbReference type="ARBA" id="ARBA00022670"/>
    </source>
</evidence>
<dbReference type="InterPro" id="IPR032815">
    <property type="entry name" value="S8_pro-domain"/>
</dbReference>
<dbReference type="PROSITE" id="PS51829">
    <property type="entry name" value="P_HOMO_B"/>
    <property type="match status" value="1"/>
</dbReference>
<proteinExistence type="inferred from homology"/>
<feature type="non-terminal residue" evidence="7">
    <location>
        <position position="1"/>
    </location>
</feature>